<dbReference type="EMBL" id="CP003360">
    <property type="protein sequence ID" value="AFM23835.1"/>
    <property type="molecule type" value="Genomic_DNA"/>
</dbReference>
<organism evidence="1 2">
    <name type="scientific">Desulfomonile tiedjei (strain ATCC 49306 / DSM 6799 / DCB-1)</name>
    <dbReference type="NCBI Taxonomy" id="706587"/>
    <lineage>
        <taxon>Bacteria</taxon>
        <taxon>Pseudomonadati</taxon>
        <taxon>Thermodesulfobacteriota</taxon>
        <taxon>Desulfomonilia</taxon>
        <taxon>Desulfomonilales</taxon>
        <taxon>Desulfomonilaceae</taxon>
        <taxon>Desulfomonile</taxon>
    </lineage>
</organism>
<dbReference type="RefSeq" id="WP_014808988.1">
    <property type="nucleotide sequence ID" value="NC_018025.1"/>
</dbReference>
<name>I4C2P4_DESTA</name>
<sequence>MRKSLLIAAVGLVLLSFSGGWAMQPMHTKVLPYSLEYPLTRNVPYPSHKGDPYEYTFGVRRWLNPIQHSGSAEFKATLEATQHWNDLYGGYGVIGHGEDVFTNWAANYRRHHRGK</sequence>
<protein>
    <submittedName>
        <fullName evidence="1">Uncharacterized protein</fullName>
    </submittedName>
</protein>
<gene>
    <name evidence="1" type="ordered locus">Desti_1121</name>
</gene>
<proteinExistence type="predicted"/>
<dbReference type="Proteomes" id="UP000006055">
    <property type="component" value="Chromosome"/>
</dbReference>
<dbReference type="HOGENOM" id="CLU_2105071_0_0_7"/>
<keyword evidence="2" id="KW-1185">Reference proteome</keyword>
<accession>I4C2P4</accession>
<reference evidence="2" key="1">
    <citation type="submission" date="2012-06" db="EMBL/GenBank/DDBJ databases">
        <title>Complete sequence of chromosome of Desulfomonile tiedjei DSM 6799.</title>
        <authorList>
            <person name="Lucas S."/>
            <person name="Copeland A."/>
            <person name="Lapidus A."/>
            <person name="Glavina del Rio T."/>
            <person name="Dalin E."/>
            <person name="Tice H."/>
            <person name="Bruce D."/>
            <person name="Goodwin L."/>
            <person name="Pitluck S."/>
            <person name="Peters L."/>
            <person name="Ovchinnikova G."/>
            <person name="Zeytun A."/>
            <person name="Lu M."/>
            <person name="Kyrpides N."/>
            <person name="Mavromatis K."/>
            <person name="Ivanova N."/>
            <person name="Brettin T."/>
            <person name="Detter J.C."/>
            <person name="Han C."/>
            <person name="Larimer F."/>
            <person name="Land M."/>
            <person name="Hauser L."/>
            <person name="Markowitz V."/>
            <person name="Cheng J.-F."/>
            <person name="Hugenholtz P."/>
            <person name="Woyke T."/>
            <person name="Wu D."/>
            <person name="Spring S."/>
            <person name="Schroeder M."/>
            <person name="Brambilla E."/>
            <person name="Klenk H.-P."/>
            <person name="Eisen J.A."/>
        </authorList>
    </citation>
    <scope>NUCLEOTIDE SEQUENCE [LARGE SCALE GENOMIC DNA]</scope>
    <source>
        <strain evidence="2">ATCC 49306 / DSM 6799 / DCB-1</strain>
    </source>
</reference>
<evidence type="ECO:0000313" key="1">
    <source>
        <dbReference type="EMBL" id="AFM23835.1"/>
    </source>
</evidence>
<dbReference type="KEGG" id="dti:Desti_1121"/>
<dbReference type="AlphaFoldDB" id="I4C2P4"/>
<evidence type="ECO:0000313" key="2">
    <source>
        <dbReference type="Proteomes" id="UP000006055"/>
    </source>
</evidence>